<accession>A0A644UQG3</accession>
<dbReference type="AlphaFoldDB" id="A0A644UQG3"/>
<reference evidence="1" key="1">
    <citation type="submission" date="2019-08" db="EMBL/GenBank/DDBJ databases">
        <authorList>
            <person name="Kucharzyk K."/>
            <person name="Murdoch R.W."/>
            <person name="Higgins S."/>
            <person name="Loffler F."/>
        </authorList>
    </citation>
    <scope>NUCLEOTIDE SEQUENCE</scope>
</reference>
<proteinExistence type="predicted"/>
<comment type="caution">
    <text evidence="1">The sequence shown here is derived from an EMBL/GenBank/DDBJ whole genome shotgun (WGS) entry which is preliminary data.</text>
</comment>
<name>A0A644UQG3_9ZZZZ</name>
<gene>
    <name evidence="1" type="ORF">SDC9_27233</name>
</gene>
<sequence>MDIFSLEFSSFLEDSNICYHMENESLFYLNKGMLCIKLVPLEDYSIIHYTPDFTGRYIILHQDRWVDRRDIVKSIIMGLSGKNRVIYARNTILEKINRDVAAQFHSTHHLIGYTKAKFNYGLRDVSDKSLLAVSSFSSSRKMLRSGRYVNSYEWVRYTSALGFRVVGGMSKMLSLFLKEQNVEEVMTYCDADWSNGKSYESMGFSLESKTGEIEYFIDKLTYQRTSLKKIRRDEKFNSPDLFKHNGYLLRTQGNLKFIASFE</sequence>
<protein>
    <submittedName>
        <fullName evidence="1">Uncharacterized protein</fullName>
    </submittedName>
</protein>
<dbReference type="EMBL" id="VSSQ01000148">
    <property type="protein sequence ID" value="MPL81316.1"/>
    <property type="molecule type" value="Genomic_DNA"/>
</dbReference>
<evidence type="ECO:0000313" key="1">
    <source>
        <dbReference type="EMBL" id="MPL81316.1"/>
    </source>
</evidence>
<organism evidence="1">
    <name type="scientific">bioreactor metagenome</name>
    <dbReference type="NCBI Taxonomy" id="1076179"/>
    <lineage>
        <taxon>unclassified sequences</taxon>
        <taxon>metagenomes</taxon>
        <taxon>ecological metagenomes</taxon>
    </lineage>
</organism>